<reference evidence="4" key="1">
    <citation type="submission" date="2017-02" db="EMBL/GenBank/DDBJ databases">
        <authorList>
            <person name="Varghese N."/>
            <person name="Submissions S."/>
        </authorList>
    </citation>
    <scope>NUCLEOTIDE SEQUENCE [LARGE SCALE GENOMIC DNA]</scope>
    <source>
        <strain evidence="4">ATCC 35199</strain>
    </source>
</reference>
<dbReference type="PANTHER" id="PTHR35936">
    <property type="entry name" value="MEMBRANE-BOUND LYTIC MUREIN TRANSGLYCOSYLASE F"/>
    <property type="match status" value="1"/>
</dbReference>
<dbReference type="RefSeq" id="WP_200805113.1">
    <property type="nucleotide sequence ID" value="NZ_FUYN01000006.1"/>
</dbReference>
<accession>A0A1T5CW53</accession>
<evidence type="ECO:0000256" key="1">
    <source>
        <dbReference type="ARBA" id="ARBA00022729"/>
    </source>
</evidence>
<gene>
    <name evidence="3" type="ORF">SAMN02745120_2415</name>
</gene>
<name>A0A1T5CW53_9FIRM</name>
<dbReference type="SUPFAM" id="SSF53850">
    <property type="entry name" value="Periplasmic binding protein-like II"/>
    <property type="match status" value="1"/>
</dbReference>
<dbReference type="SMART" id="SM00062">
    <property type="entry name" value="PBPb"/>
    <property type="match status" value="1"/>
</dbReference>
<dbReference type="Pfam" id="PF00497">
    <property type="entry name" value="SBP_bac_3"/>
    <property type="match status" value="1"/>
</dbReference>
<organism evidence="3 4">
    <name type="scientific">Acetoanaerobium noterae</name>
    <dbReference type="NCBI Taxonomy" id="745369"/>
    <lineage>
        <taxon>Bacteria</taxon>
        <taxon>Bacillati</taxon>
        <taxon>Bacillota</taxon>
        <taxon>Clostridia</taxon>
        <taxon>Peptostreptococcales</taxon>
        <taxon>Filifactoraceae</taxon>
        <taxon>Acetoanaerobium</taxon>
    </lineage>
</organism>
<sequence length="269" mass="29940">MKSNKLPLIIILIAVALGSIMFFSTKDKSSTASEPAEVIKVGMSGSYKPYTYLDEKGELTGFDVDVWKEIGKRTGHEIEFVTSDFSGLFGMLDSAKLDTIANQITVTPEREQKYLFTRPYVYYGAQLISKDDRNDIVDLESLKGKKVAVGLGTNYETIIRDFDKNSEIEIITYDSGSGSYQDVAIGRVDAAMNDRLALQSVINESGLPLKLAGPPINEMQNAFPFLNNEENKELVAQIDSAIDSMYEDGTIKEISMKYFDMDITEKVLN</sequence>
<dbReference type="CDD" id="cd13709">
    <property type="entry name" value="PBP2_YxeM"/>
    <property type="match status" value="1"/>
</dbReference>
<protein>
    <submittedName>
        <fullName evidence="3">Putative amino-acid transport system substrate-binding protein</fullName>
    </submittedName>
</protein>
<dbReference type="Proteomes" id="UP000243406">
    <property type="component" value="Unassembled WGS sequence"/>
</dbReference>
<dbReference type="InterPro" id="IPR001638">
    <property type="entry name" value="Solute-binding_3/MltF_N"/>
</dbReference>
<evidence type="ECO:0000313" key="4">
    <source>
        <dbReference type="Proteomes" id="UP000243406"/>
    </source>
</evidence>
<evidence type="ECO:0000259" key="2">
    <source>
        <dbReference type="SMART" id="SM00062"/>
    </source>
</evidence>
<dbReference type="EMBL" id="FUYN01000006">
    <property type="protein sequence ID" value="SKB63768.1"/>
    <property type="molecule type" value="Genomic_DNA"/>
</dbReference>
<proteinExistence type="predicted"/>
<feature type="domain" description="Solute-binding protein family 3/N-terminal" evidence="2">
    <location>
        <begin position="38"/>
        <end position="262"/>
    </location>
</feature>
<evidence type="ECO:0000313" key="3">
    <source>
        <dbReference type="EMBL" id="SKB63768.1"/>
    </source>
</evidence>
<keyword evidence="1" id="KW-0732">Signal</keyword>
<dbReference type="Gene3D" id="3.40.190.10">
    <property type="entry name" value="Periplasmic binding protein-like II"/>
    <property type="match status" value="2"/>
</dbReference>
<dbReference type="PANTHER" id="PTHR35936:SF19">
    <property type="entry name" value="AMINO-ACID-BINDING PROTEIN YXEM-RELATED"/>
    <property type="match status" value="1"/>
</dbReference>
<keyword evidence="4" id="KW-1185">Reference proteome</keyword>
<dbReference type="AlphaFoldDB" id="A0A1T5CW53"/>